<dbReference type="InterPro" id="IPR010037">
    <property type="entry name" value="FkbH_domain"/>
</dbReference>
<dbReference type="InterPro" id="IPR023214">
    <property type="entry name" value="HAD_sf"/>
</dbReference>
<dbReference type="Proteomes" id="UP000727456">
    <property type="component" value="Unassembled WGS sequence"/>
</dbReference>
<evidence type="ECO:0000313" key="2">
    <source>
        <dbReference type="Proteomes" id="UP000727456"/>
    </source>
</evidence>
<dbReference type="InterPro" id="IPR036412">
    <property type="entry name" value="HAD-like_sf"/>
</dbReference>
<dbReference type="SUPFAM" id="SSF56784">
    <property type="entry name" value="HAD-like"/>
    <property type="match status" value="1"/>
</dbReference>
<dbReference type="Pfam" id="PF00702">
    <property type="entry name" value="Hydrolase"/>
    <property type="match status" value="1"/>
</dbReference>
<comment type="caution">
    <text evidence="1">The sequence shown here is derived from an EMBL/GenBank/DDBJ whole genome shotgun (WGS) entry which is preliminary data.</text>
</comment>
<protein>
    <submittedName>
        <fullName evidence="1">FkbH-like protein</fullName>
    </submittedName>
</protein>
<dbReference type="InterPro" id="IPR010033">
    <property type="entry name" value="HAD_SF_ppase_IIIC"/>
</dbReference>
<evidence type="ECO:0000313" key="1">
    <source>
        <dbReference type="EMBL" id="NIJ09605.1"/>
    </source>
</evidence>
<keyword evidence="2" id="KW-1185">Reference proteome</keyword>
<dbReference type="EMBL" id="JAAOZC010000013">
    <property type="protein sequence ID" value="NIJ09605.1"/>
    <property type="molecule type" value="Genomic_DNA"/>
</dbReference>
<name>A0ABX0TYX9_9SPHN</name>
<reference evidence="1 2" key="1">
    <citation type="submission" date="2020-03" db="EMBL/GenBank/DDBJ databases">
        <title>Genomic Encyclopedia of Type Strains, Phase III (KMG-III): the genomes of soil and plant-associated and newly described type strains.</title>
        <authorList>
            <person name="Whitman W."/>
        </authorList>
    </citation>
    <scope>NUCLEOTIDE SEQUENCE [LARGE SCALE GENOMIC DNA]</scope>
    <source>
        <strain evidence="1 2">CECT 8804</strain>
    </source>
</reference>
<sequence>MIKLIIWDLDDTLWRGTLADGDDVQLFDHRAALIRAFNAKGVVSAICSKNDFATARAKLEALGLWDEFVFPHIAFTPKPQAIEAIIADMQLRAPDVLFVDDNPLNLNEVRHRIPDIQILDITTADADNVLAEALAQAKGTKSRVPEYRILEAKRADRAAAGQLSDADFLRASEIKVCAPFCMETLDYVDRIVELINRSNQLNYTQSRVTADSLRDQIIDVIAHPCLALFASDKYGDYGLIGFVMLRNLGDGGFDLVHFTFSCRAMHMGMEQYALDELTRRAVTLYPPVPPLNHPAFAERFARTPSYWIERIPYANAASAQLLSAYVEGLLPDPAIRIICNCQSGGLAHYSRHRADIAFDNHPRIFTMRQMCEPGFADPAFPAHVVYGAGVDYESPRWDALADLLDNGLFAQCVHALCQLWTASGTRALVILPAENLVDHQYYPWMGISRARTIAFNAIWREMFDIYPCVSLVESQELHAPDEVKDVNHLLPGAVRKFAALIDLWYDQLAAENVPEMLAA</sequence>
<dbReference type="NCBIfam" id="TIGR01686">
    <property type="entry name" value="FkbH"/>
    <property type="match status" value="1"/>
</dbReference>
<accession>A0ABX0TYX9</accession>
<proteinExistence type="predicted"/>
<dbReference type="RefSeq" id="WP_167075379.1">
    <property type="nucleotide sequence ID" value="NZ_JAAOZC010000013.1"/>
</dbReference>
<gene>
    <name evidence="1" type="ORF">FHS31_003242</name>
</gene>
<organism evidence="1 2">
    <name type="scientific">Sphingomonas vulcanisoli</name>
    <dbReference type="NCBI Taxonomy" id="1658060"/>
    <lineage>
        <taxon>Bacteria</taxon>
        <taxon>Pseudomonadati</taxon>
        <taxon>Pseudomonadota</taxon>
        <taxon>Alphaproteobacteria</taxon>
        <taxon>Sphingomonadales</taxon>
        <taxon>Sphingomonadaceae</taxon>
        <taxon>Sphingomonas</taxon>
    </lineage>
</organism>
<dbReference type="Gene3D" id="3.40.50.1000">
    <property type="entry name" value="HAD superfamily/HAD-like"/>
    <property type="match status" value="1"/>
</dbReference>
<dbReference type="NCBIfam" id="TIGR01681">
    <property type="entry name" value="HAD-SF-IIIC"/>
    <property type="match status" value="1"/>
</dbReference>